<protein>
    <submittedName>
        <fullName evidence="2">Uncharacterized protein</fullName>
    </submittedName>
</protein>
<organism evidence="1 2">
    <name type="scientific">Panagrolaimus sp. PS1159</name>
    <dbReference type="NCBI Taxonomy" id="55785"/>
    <lineage>
        <taxon>Eukaryota</taxon>
        <taxon>Metazoa</taxon>
        <taxon>Ecdysozoa</taxon>
        <taxon>Nematoda</taxon>
        <taxon>Chromadorea</taxon>
        <taxon>Rhabditida</taxon>
        <taxon>Tylenchina</taxon>
        <taxon>Panagrolaimomorpha</taxon>
        <taxon>Panagrolaimoidea</taxon>
        <taxon>Panagrolaimidae</taxon>
        <taxon>Panagrolaimus</taxon>
    </lineage>
</organism>
<accession>A0AC35GM79</accession>
<reference evidence="2" key="1">
    <citation type="submission" date="2022-11" db="UniProtKB">
        <authorList>
            <consortium name="WormBaseParasite"/>
        </authorList>
    </citation>
    <scope>IDENTIFICATION</scope>
</reference>
<evidence type="ECO:0000313" key="1">
    <source>
        <dbReference type="Proteomes" id="UP000887580"/>
    </source>
</evidence>
<evidence type="ECO:0000313" key="2">
    <source>
        <dbReference type="WBParaSite" id="PS1159_v2.g6338.t1"/>
    </source>
</evidence>
<dbReference type="WBParaSite" id="PS1159_v2.g6338.t1">
    <property type="protein sequence ID" value="PS1159_v2.g6338.t1"/>
    <property type="gene ID" value="PS1159_v2.g6338"/>
</dbReference>
<dbReference type="Proteomes" id="UP000887580">
    <property type="component" value="Unplaced"/>
</dbReference>
<sequence>AAWSMLLDVEATVTKMLENAFSNKAMNPFYTAVFRKLRCLGEFMIVIDGKNLPIFFHFYYQLFGNSEGNKLIIGLTLLVNVCKSPENENDSALMKPNFVLQEIMTHLICDD</sequence>
<name>A0AC35GM79_9BILA</name>
<proteinExistence type="predicted"/>